<reference evidence="1" key="1">
    <citation type="submission" date="2018-05" db="EMBL/GenBank/DDBJ databases">
        <authorList>
            <person name="Lanie J.A."/>
            <person name="Ng W.-L."/>
            <person name="Kazmierczak K.M."/>
            <person name="Andrzejewski T.M."/>
            <person name="Davidsen T.M."/>
            <person name="Wayne K.J."/>
            <person name="Tettelin H."/>
            <person name="Glass J.I."/>
            <person name="Rusch D."/>
            <person name="Podicherti R."/>
            <person name="Tsui H.-C.T."/>
            <person name="Winkler M.E."/>
        </authorList>
    </citation>
    <scope>NUCLEOTIDE SEQUENCE</scope>
</reference>
<sequence>MTATGGKIVYELMPELTKKDEDRLLRYRGQSLRLLQDAMDEVRASRWDRCEELLWGSLTLAVKGVALGQGKELDSLKAVESYALELGQEYRDRRIRESFTKLSSFGETAEKVRESRIRADHLVQTLEDVTGAVERLWNLAPGGDLLSALLRGDMDEPDELEEMDGGLLK</sequence>
<evidence type="ECO:0000313" key="1">
    <source>
        <dbReference type="EMBL" id="SUZ74276.1"/>
    </source>
</evidence>
<dbReference type="AlphaFoldDB" id="A0A381Q4K1"/>
<name>A0A381Q4K1_9ZZZZ</name>
<dbReference type="EMBL" id="UINC01001205">
    <property type="protein sequence ID" value="SUZ74276.1"/>
    <property type="molecule type" value="Genomic_DNA"/>
</dbReference>
<protein>
    <submittedName>
        <fullName evidence="1">Uncharacterized protein</fullName>
    </submittedName>
</protein>
<accession>A0A381Q4K1</accession>
<organism evidence="1">
    <name type="scientific">marine metagenome</name>
    <dbReference type="NCBI Taxonomy" id="408172"/>
    <lineage>
        <taxon>unclassified sequences</taxon>
        <taxon>metagenomes</taxon>
        <taxon>ecological metagenomes</taxon>
    </lineage>
</organism>
<proteinExistence type="predicted"/>
<gene>
    <name evidence="1" type="ORF">METZ01_LOCUS27130</name>
</gene>